<feature type="signal peptide" evidence="4">
    <location>
        <begin position="1"/>
        <end position="33"/>
    </location>
</feature>
<dbReference type="STRING" id="529505.SAMN05421761_11324"/>
<feature type="chain" id="PRO_5012275381" evidence="4">
    <location>
        <begin position="34"/>
        <end position="1063"/>
    </location>
</feature>
<dbReference type="OrthoDB" id="9768147at2"/>
<dbReference type="AlphaFoldDB" id="A0A1N7P121"/>
<sequence length="1063" mass="118470">MYYYFTKQTKKALGILTLVWISLSVCTVSSAMAQATNATISGLILDDNKEPLIGANVVVRNESTGFEAGTVTGVDGRFQLQQLPLGKPYSVTVSYIGFNTQKLTGYQLNQGDRVNVDLTMDYGNNDLAEIVVTGDSFKNQVEKLGAVTAIDSKQIKNLPTEGRNFTNLTSLSPLQGGGGLNLGGQRRTSTNVTLDGVNARNQLTAGEIGRGPYTVSIEAIREFEVATNSYDVTQGRQAGGALNAVTKSGTNTMEGSAFVYHRNDNLASPYDIRGNRREVVFNNTQWGFSLGGPIIKDKVHFFTVFDRQDAGEPVFIADIRNEDDERRLRIRKDTLDKFIDVARRLYGVGDGQQVGEFSRKTVANTFFARLDWQINKRNKLTIRNNYTDWSNPFSVNDNTAINLAEVLGDFSSKENSLLVSLRSIANANTTNELKVQFQHAERAFSVNRQLPATNMPRAIVRVVSPFPTENNPNAIQTTNVQIGGQRFSPETNLEQQVHIVNTTYMQRGKYNFTFGTDNMVTYLETLLSNEQNGRFFYNSLQDFENNNPFRYAREVPLQGLPIVKQTVVDFSVFGQMEVNPHRDLNLIAGIRYDATMFMNEAAFNPAVSNELGIRTDNKPADFRNIQPRVQLTWDIKGKNTDVLKFGTGLFAAQPHYYAQVNNIQNSGAMLAAIDVQGDLVPEANFIGYRDGLPAPGIPEGADFVSTINSVSEDFRVPNTFKANLNYNKLFGDRYRIGANVIYSYTFNNYVYLERNLVDDPFFRLSNEANRGVFVPANTIGSNGQTNWLNSRKSENVGRVLELNSIGAGYQYALILDGSIRIGKDGYFTASYTYNQAFDNTSYNCCVANTSTFLPVVDDSRRLNWAYSDNQFKHKIVLNGATPTWKGFTMGATLIGIGGSRYSFLVSNGSLQGDFPLNNALAFVFDPNDPNTPENIRDGYNAILNDPNTSESAKKYLRESFGKIAERNGGENPMFYNLDLRLLKNIKIAGTQRLEISGDIFNFMNVLNKDWGVNNNLSSSRNLQSIRGFNQNAQQYIYNVEQGVGVLPINGTPWRVQLGLRYSF</sequence>
<evidence type="ECO:0000259" key="5">
    <source>
        <dbReference type="Pfam" id="PF25183"/>
    </source>
</evidence>
<organism evidence="6 7">
    <name type="scientific">Belliella pelovolcani</name>
    <dbReference type="NCBI Taxonomy" id="529505"/>
    <lineage>
        <taxon>Bacteria</taxon>
        <taxon>Pseudomonadati</taxon>
        <taxon>Bacteroidota</taxon>
        <taxon>Cytophagia</taxon>
        <taxon>Cytophagales</taxon>
        <taxon>Cyclobacteriaceae</taxon>
        <taxon>Belliella</taxon>
    </lineage>
</organism>
<evidence type="ECO:0000256" key="3">
    <source>
        <dbReference type="ARBA" id="ARBA00023237"/>
    </source>
</evidence>
<reference evidence="7" key="1">
    <citation type="submission" date="2017-01" db="EMBL/GenBank/DDBJ databases">
        <authorList>
            <person name="Varghese N."/>
            <person name="Submissions S."/>
        </authorList>
    </citation>
    <scope>NUCLEOTIDE SEQUENCE [LARGE SCALE GENOMIC DNA]</scope>
    <source>
        <strain evidence="7">DSM 46698</strain>
    </source>
</reference>
<dbReference type="InterPro" id="IPR036942">
    <property type="entry name" value="Beta-barrel_TonB_sf"/>
</dbReference>
<dbReference type="SUPFAM" id="SSF56935">
    <property type="entry name" value="Porins"/>
    <property type="match status" value="1"/>
</dbReference>
<keyword evidence="7" id="KW-1185">Reference proteome</keyword>
<dbReference type="Gene3D" id="2.40.170.20">
    <property type="entry name" value="TonB-dependent receptor, beta-barrel domain"/>
    <property type="match status" value="1"/>
</dbReference>
<evidence type="ECO:0000256" key="1">
    <source>
        <dbReference type="ARBA" id="ARBA00004442"/>
    </source>
</evidence>
<evidence type="ECO:0000256" key="4">
    <source>
        <dbReference type="SAM" id="SignalP"/>
    </source>
</evidence>
<dbReference type="EMBL" id="FTOP01000013">
    <property type="protein sequence ID" value="SIT04264.1"/>
    <property type="molecule type" value="Genomic_DNA"/>
</dbReference>
<dbReference type="Pfam" id="PF13620">
    <property type="entry name" value="CarboxypepD_reg"/>
    <property type="match status" value="1"/>
</dbReference>
<dbReference type="Gene3D" id="2.60.40.1120">
    <property type="entry name" value="Carboxypeptidase-like, regulatory domain"/>
    <property type="match status" value="1"/>
</dbReference>
<evidence type="ECO:0000313" key="7">
    <source>
        <dbReference type="Proteomes" id="UP000186026"/>
    </source>
</evidence>
<accession>A0A1N7P121</accession>
<name>A0A1N7P121_9BACT</name>
<dbReference type="InterPro" id="IPR008969">
    <property type="entry name" value="CarboxyPept-like_regulatory"/>
</dbReference>
<dbReference type="GO" id="GO:0004180">
    <property type="term" value="F:carboxypeptidase activity"/>
    <property type="evidence" value="ECO:0007669"/>
    <property type="project" value="UniProtKB-KW"/>
</dbReference>
<dbReference type="InterPro" id="IPR057601">
    <property type="entry name" value="Oar-like_b-barrel"/>
</dbReference>
<keyword evidence="6" id="KW-0121">Carboxypeptidase</keyword>
<protein>
    <submittedName>
        <fullName evidence="6">Carboxypeptidase regulatory-like domain-containing protein</fullName>
    </submittedName>
</protein>
<keyword evidence="4" id="KW-0732">Signal</keyword>
<evidence type="ECO:0000256" key="2">
    <source>
        <dbReference type="ARBA" id="ARBA00023136"/>
    </source>
</evidence>
<dbReference type="Proteomes" id="UP000186026">
    <property type="component" value="Unassembled WGS sequence"/>
</dbReference>
<keyword evidence="3" id="KW-0998">Cell outer membrane</keyword>
<comment type="subcellular location">
    <subcellularLocation>
        <location evidence="1">Cell outer membrane</location>
    </subcellularLocation>
</comment>
<gene>
    <name evidence="6" type="ORF">SAMN05421761_11324</name>
</gene>
<keyword evidence="6" id="KW-0645">Protease</keyword>
<feature type="domain" description="TonB-dependent transporter Oar-like beta-barrel" evidence="5">
    <location>
        <begin position="360"/>
        <end position="1026"/>
    </location>
</feature>
<dbReference type="GO" id="GO:0009279">
    <property type="term" value="C:cell outer membrane"/>
    <property type="evidence" value="ECO:0007669"/>
    <property type="project" value="UniProtKB-SubCell"/>
</dbReference>
<feature type="domain" description="TonB-dependent transporter Oar-like beta-barrel" evidence="5">
    <location>
        <begin position="245"/>
        <end position="305"/>
    </location>
</feature>
<dbReference type="RefSeq" id="WP_076502341.1">
    <property type="nucleotide sequence ID" value="NZ_FTOP01000013.1"/>
</dbReference>
<keyword evidence="2" id="KW-0472">Membrane</keyword>
<proteinExistence type="predicted"/>
<dbReference type="Pfam" id="PF25183">
    <property type="entry name" value="OMP_b-brl_4"/>
    <property type="match status" value="2"/>
</dbReference>
<dbReference type="SUPFAM" id="SSF49464">
    <property type="entry name" value="Carboxypeptidase regulatory domain-like"/>
    <property type="match status" value="1"/>
</dbReference>
<keyword evidence="6" id="KW-0378">Hydrolase</keyword>
<evidence type="ECO:0000313" key="6">
    <source>
        <dbReference type="EMBL" id="SIT04264.1"/>
    </source>
</evidence>